<evidence type="ECO:0000256" key="2">
    <source>
        <dbReference type="ARBA" id="ARBA00022475"/>
    </source>
</evidence>
<sequence>MKPQSRQIKNSNQHQQLFRISSVGWQVFLLLGWIIVGSILRLVNLTAKPPWNDEFATVVFSLGNSFRTVPIDQAIALDTLLQPLQPNLNAGVNDVIQHLMSESTHPPIYFVLMHLWMKLFSTDDELASFWVARSLSVIFGVATIPAIFGLGYLAFRSLIVGQIAAAMMVVSPYGIYQAQEARHYTLAILLVIASLCCLVLAIRNLQRRERLPVWVVLLWVFINALGIAVHYFFFLSICATALVLLSFWIEDFYNWIKHRNELQKVPYLQQRNSFILTHWYRIYTVAISTVISSLVWIPVWQSIPDNQVTQWIFDENSFNLLESIPQFLAWIITMFALLPIEGANVPVMLFFGAVLIGYVVWLLPLIIKGIQIQISYPPTRWENQALLRYFLAAITLVFTISFSFGADLTIAARYHFFYFPVVIVLLAAAVTICWDSNKVLEFLVSVGNLRQQTLVYSLKSKGKKVVILLFVMGLLGSITVLSNFAYQKPDRPDLLVPIIERVSQNSTLIATTHFTHEQVGEMMGLALEFKHYYSHKNSSPNFPLFFLAHSEQNSSSIKTLEKNILQLPKPLNLWLVNFFPTIEPTISGCLIDSEIRPKMNGYKYRLYHCL</sequence>
<reference evidence="9 10" key="1">
    <citation type="submission" date="2016-11" db="EMBL/GenBank/DDBJ databases">
        <title>Draft Genome Sequences of Nine Cyanobacterial Strains from Diverse Habitats.</title>
        <authorList>
            <person name="Zhu T."/>
            <person name="Hou S."/>
            <person name="Lu X."/>
            <person name="Hess W.R."/>
        </authorList>
    </citation>
    <scope>NUCLEOTIDE SEQUENCE [LARGE SCALE GENOMIC DNA]</scope>
    <source>
        <strain evidence="9 10">5.2 s.c.1</strain>
    </source>
</reference>
<accession>A0A1U7HPC6</accession>
<evidence type="ECO:0000313" key="10">
    <source>
        <dbReference type="Proteomes" id="UP000185984"/>
    </source>
</evidence>
<dbReference type="EMBL" id="MRCC01000010">
    <property type="protein sequence ID" value="OKH25450.1"/>
    <property type="molecule type" value="Genomic_DNA"/>
</dbReference>
<evidence type="ECO:0000256" key="6">
    <source>
        <dbReference type="ARBA" id="ARBA00022989"/>
    </source>
</evidence>
<keyword evidence="6 8" id="KW-1133">Transmembrane helix</keyword>
<evidence type="ECO:0000256" key="4">
    <source>
        <dbReference type="ARBA" id="ARBA00022679"/>
    </source>
</evidence>
<dbReference type="InterPro" id="IPR050297">
    <property type="entry name" value="LipidA_mod_glycosyltrf_83"/>
</dbReference>
<keyword evidence="2" id="KW-1003">Cell membrane</keyword>
<evidence type="ECO:0000256" key="5">
    <source>
        <dbReference type="ARBA" id="ARBA00022692"/>
    </source>
</evidence>
<feature type="transmembrane region" description="Helical" evidence="8">
    <location>
        <begin position="127"/>
        <end position="150"/>
    </location>
</feature>
<evidence type="ECO:0000256" key="7">
    <source>
        <dbReference type="ARBA" id="ARBA00023136"/>
    </source>
</evidence>
<keyword evidence="7 8" id="KW-0472">Membrane</keyword>
<dbReference type="GO" id="GO:0005886">
    <property type="term" value="C:plasma membrane"/>
    <property type="evidence" value="ECO:0007669"/>
    <property type="project" value="UniProtKB-SubCell"/>
</dbReference>
<evidence type="ECO:0000256" key="8">
    <source>
        <dbReference type="SAM" id="Phobius"/>
    </source>
</evidence>
<dbReference type="GO" id="GO:0009103">
    <property type="term" value="P:lipopolysaccharide biosynthetic process"/>
    <property type="evidence" value="ECO:0007669"/>
    <property type="project" value="UniProtKB-ARBA"/>
</dbReference>
<feature type="transmembrane region" description="Helical" evidence="8">
    <location>
        <begin position="20"/>
        <end position="43"/>
    </location>
</feature>
<feature type="transmembrane region" description="Helical" evidence="8">
    <location>
        <begin position="320"/>
        <end position="340"/>
    </location>
</feature>
<feature type="transmembrane region" description="Helical" evidence="8">
    <location>
        <begin position="214"/>
        <end position="247"/>
    </location>
</feature>
<name>A0A1U7HPC6_9CHRO</name>
<evidence type="ECO:0008006" key="11">
    <source>
        <dbReference type="Google" id="ProtNLM"/>
    </source>
</evidence>
<proteinExistence type="predicted"/>
<feature type="transmembrane region" description="Helical" evidence="8">
    <location>
        <begin position="280"/>
        <end position="299"/>
    </location>
</feature>
<keyword evidence="3" id="KW-0328">Glycosyltransferase</keyword>
<feature type="transmembrane region" description="Helical" evidence="8">
    <location>
        <begin position="416"/>
        <end position="434"/>
    </location>
</feature>
<feature type="transmembrane region" description="Helical" evidence="8">
    <location>
        <begin position="181"/>
        <end position="202"/>
    </location>
</feature>
<protein>
    <recommendedName>
        <fullName evidence="11">Glycosyltransferase RgtA/B/C/D-like domain-containing protein</fullName>
    </recommendedName>
</protein>
<feature type="transmembrane region" description="Helical" evidence="8">
    <location>
        <begin position="157"/>
        <end position="175"/>
    </location>
</feature>
<dbReference type="Proteomes" id="UP000185984">
    <property type="component" value="Unassembled WGS sequence"/>
</dbReference>
<gene>
    <name evidence="9" type="ORF">NIES1031_13860</name>
</gene>
<keyword evidence="10" id="KW-1185">Reference proteome</keyword>
<keyword evidence="4" id="KW-0808">Transferase</keyword>
<organism evidence="9 10">
    <name type="scientific">Chroogloeocystis siderophila 5.2 s.c.1</name>
    <dbReference type="NCBI Taxonomy" id="247279"/>
    <lineage>
        <taxon>Bacteria</taxon>
        <taxon>Bacillati</taxon>
        <taxon>Cyanobacteriota</taxon>
        <taxon>Cyanophyceae</taxon>
        <taxon>Oscillatoriophycideae</taxon>
        <taxon>Chroococcales</taxon>
        <taxon>Chroococcaceae</taxon>
        <taxon>Chroogloeocystis</taxon>
    </lineage>
</organism>
<feature type="transmembrane region" description="Helical" evidence="8">
    <location>
        <begin position="465"/>
        <end position="486"/>
    </location>
</feature>
<comment type="caution">
    <text evidence="9">The sequence shown here is derived from an EMBL/GenBank/DDBJ whole genome shotgun (WGS) entry which is preliminary data.</text>
</comment>
<dbReference type="AlphaFoldDB" id="A0A1U7HPC6"/>
<dbReference type="RefSeq" id="WP_073550034.1">
    <property type="nucleotide sequence ID" value="NZ_CAWMVK010000002.1"/>
</dbReference>
<dbReference type="OrthoDB" id="416237at2"/>
<dbReference type="STRING" id="247279.NIES1031_13860"/>
<feature type="transmembrane region" description="Helical" evidence="8">
    <location>
        <begin position="386"/>
        <end position="404"/>
    </location>
</feature>
<evidence type="ECO:0000256" key="1">
    <source>
        <dbReference type="ARBA" id="ARBA00004651"/>
    </source>
</evidence>
<evidence type="ECO:0000313" key="9">
    <source>
        <dbReference type="EMBL" id="OKH25450.1"/>
    </source>
</evidence>
<keyword evidence="5 8" id="KW-0812">Transmembrane</keyword>
<dbReference type="GO" id="GO:0016763">
    <property type="term" value="F:pentosyltransferase activity"/>
    <property type="evidence" value="ECO:0007669"/>
    <property type="project" value="TreeGrafter"/>
</dbReference>
<evidence type="ECO:0000256" key="3">
    <source>
        <dbReference type="ARBA" id="ARBA00022676"/>
    </source>
</evidence>
<dbReference type="PANTHER" id="PTHR33908:SF11">
    <property type="entry name" value="MEMBRANE PROTEIN"/>
    <property type="match status" value="1"/>
</dbReference>
<comment type="subcellular location">
    <subcellularLocation>
        <location evidence="1">Cell membrane</location>
        <topology evidence="1">Multi-pass membrane protein</topology>
    </subcellularLocation>
</comment>
<feature type="transmembrane region" description="Helical" evidence="8">
    <location>
        <begin position="346"/>
        <end position="366"/>
    </location>
</feature>
<dbReference type="PANTHER" id="PTHR33908">
    <property type="entry name" value="MANNOSYLTRANSFERASE YKCB-RELATED"/>
    <property type="match status" value="1"/>
</dbReference>